<name>A0AAN6ZWT4_9PEZI</name>
<evidence type="ECO:0000313" key="3">
    <source>
        <dbReference type="EMBL" id="KAK4153039.1"/>
    </source>
</evidence>
<keyword evidence="4" id="KW-1185">Reference proteome</keyword>
<feature type="region of interest" description="Disordered" evidence="1">
    <location>
        <begin position="150"/>
        <end position="198"/>
    </location>
</feature>
<evidence type="ECO:0000256" key="2">
    <source>
        <dbReference type="SAM" id="Phobius"/>
    </source>
</evidence>
<feature type="transmembrane region" description="Helical" evidence="2">
    <location>
        <begin position="43"/>
        <end position="71"/>
    </location>
</feature>
<keyword evidence="2" id="KW-1133">Transmembrane helix</keyword>
<reference evidence="3" key="1">
    <citation type="journal article" date="2023" name="Mol. Phylogenet. Evol.">
        <title>Genome-scale phylogeny and comparative genomics of the fungal order Sordariales.</title>
        <authorList>
            <person name="Hensen N."/>
            <person name="Bonometti L."/>
            <person name="Westerberg I."/>
            <person name="Brannstrom I.O."/>
            <person name="Guillou S."/>
            <person name="Cros-Aarteil S."/>
            <person name="Calhoun S."/>
            <person name="Haridas S."/>
            <person name="Kuo A."/>
            <person name="Mondo S."/>
            <person name="Pangilinan J."/>
            <person name="Riley R."/>
            <person name="LaButti K."/>
            <person name="Andreopoulos B."/>
            <person name="Lipzen A."/>
            <person name="Chen C."/>
            <person name="Yan M."/>
            <person name="Daum C."/>
            <person name="Ng V."/>
            <person name="Clum A."/>
            <person name="Steindorff A."/>
            <person name="Ohm R.A."/>
            <person name="Martin F."/>
            <person name="Silar P."/>
            <person name="Natvig D.O."/>
            <person name="Lalanne C."/>
            <person name="Gautier V."/>
            <person name="Ament-Velasquez S.L."/>
            <person name="Kruys A."/>
            <person name="Hutchinson M.I."/>
            <person name="Powell A.J."/>
            <person name="Barry K."/>
            <person name="Miller A.N."/>
            <person name="Grigoriev I.V."/>
            <person name="Debuchy R."/>
            <person name="Gladieux P."/>
            <person name="Hiltunen Thoren M."/>
            <person name="Johannesson H."/>
        </authorList>
    </citation>
    <scope>NUCLEOTIDE SEQUENCE</scope>
    <source>
        <strain evidence="3">CBS 538.74</strain>
    </source>
</reference>
<accession>A0AAN6ZWT4</accession>
<dbReference type="Proteomes" id="UP001302745">
    <property type="component" value="Unassembled WGS sequence"/>
</dbReference>
<reference evidence="3" key="2">
    <citation type="submission" date="2023-05" db="EMBL/GenBank/DDBJ databases">
        <authorList>
            <consortium name="Lawrence Berkeley National Laboratory"/>
            <person name="Steindorff A."/>
            <person name="Hensen N."/>
            <person name="Bonometti L."/>
            <person name="Westerberg I."/>
            <person name="Brannstrom I.O."/>
            <person name="Guillou S."/>
            <person name="Cros-Aarteil S."/>
            <person name="Calhoun S."/>
            <person name="Haridas S."/>
            <person name="Kuo A."/>
            <person name="Mondo S."/>
            <person name="Pangilinan J."/>
            <person name="Riley R."/>
            <person name="Labutti K."/>
            <person name="Andreopoulos B."/>
            <person name="Lipzen A."/>
            <person name="Chen C."/>
            <person name="Yanf M."/>
            <person name="Daum C."/>
            <person name="Ng V."/>
            <person name="Clum A."/>
            <person name="Ohm R."/>
            <person name="Martin F."/>
            <person name="Silar P."/>
            <person name="Natvig D."/>
            <person name="Lalanne C."/>
            <person name="Gautier V."/>
            <person name="Ament-Velasquez S.L."/>
            <person name="Kruys A."/>
            <person name="Hutchinson M.I."/>
            <person name="Powell A.J."/>
            <person name="Barry K."/>
            <person name="Miller A.N."/>
            <person name="Grigoriev I.V."/>
            <person name="Debuchy R."/>
            <person name="Gladieux P."/>
            <person name="Thoren M.H."/>
            <person name="Johannesson H."/>
        </authorList>
    </citation>
    <scope>NUCLEOTIDE SEQUENCE</scope>
    <source>
        <strain evidence="3">CBS 538.74</strain>
    </source>
</reference>
<dbReference type="AlphaFoldDB" id="A0AAN6ZWT4"/>
<protein>
    <submittedName>
        <fullName evidence="3">Uncharacterized protein</fullName>
    </submittedName>
</protein>
<proteinExistence type="predicted"/>
<organism evidence="3 4">
    <name type="scientific">Chaetomidium leptoderma</name>
    <dbReference type="NCBI Taxonomy" id="669021"/>
    <lineage>
        <taxon>Eukaryota</taxon>
        <taxon>Fungi</taxon>
        <taxon>Dikarya</taxon>
        <taxon>Ascomycota</taxon>
        <taxon>Pezizomycotina</taxon>
        <taxon>Sordariomycetes</taxon>
        <taxon>Sordariomycetidae</taxon>
        <taxon>Sordariales</taxon>
        <taxon>Chaetomiaceae</taxon>
        <taxon>Chaetomidium</taxon>
    </lineage>
</organism>
<dbReference type="Pfam" id="PF16015">
    <property type="entry name" value="Promethin"/>
    <property type="match status" value="1"/>
</dbReference>
<comment type="caution">
    <text evidence="3">The sequence shown here is derived from an EMBL/GenBank/DDBJ whole genome shotgun (WGS) entry which is preliminary data.</text>
</comment>
<evidence type="ECO:0000313" key="4">
    <source>
        <dbReference type="Proteomes" id="UP001302745"/>
    </source>
</evidence>
<keyword evidence="2" id="KW-0812">Transmembrane</keyword>
<evidence type="ECO:0000256" key="1">
    <source>
        <dbReference type="SAM" id="MobiDB-lite"/>
    </source>
</evidence>
<dbReference type="EMBL" id="MU856953">
    <property type="protein sequence ID" value="KAK4153039.1"/>
    <property type="molecule type" value="Genomic_DNA"/>
</dbReference>
<keyword evidence="2" id="KW-0472">Membrane</keyword>
<gene>
    <name evidence="3" type="ORF">C8A00DRAFT_34222</name>
</gene>
<sequence length="198" mass="21681">MCVRVAAAILLDFAQRQVDRVVSPESRQNTYSQTKQFAAARPLLFSLIVVQAIFSTMPVLFFISFVFSVIFVVSSISLLFTLFWASVALFVVVPVLVLTSSMALFSWAFGVATFGAGRSLFDFLQIMNPSVRPEVRFRPRTEFIDRHRLAPRAQSSSSSSTAPWTKVEGQKQAEGPGSKGKAPAHPDHPASNPDTAGP</sequence>